<evidence type="ECO:0000313" key="2">
    <source>
        <dbReference type="Proteomes" id="UP000014060"/>
    </source>
</evidence>
<gene>
    <name evidence="1" type="ORF">IAY_06411</name>
</gene>
<protein>
    <recommendedName>
        <fullName evidence="3">Phage protein</fullName>
    </recommendedName>
</protein>
<name>A0ABC9SQ46_BACCE</name>
<organism evidence="1 2">
    <name type="scientific">Bacillus cereus TIAC219</name>
    <dbReference type="NCBI Taxonomy" id="718222"/>
    <lineage>
        <taxon>Bacteria</taxon>
        <taxon>Bacillati</taxon>
        <taxon>Bacillota</taxon>
        <taxon>Bacilli</taxon>
        <taxon>Bacillales</taxon>
        <taxon>Bacillaceae</taxon>
        <taxon>Bacillus</taxon>
        <taxon>Bacillus cereus group</taxon>
    </lineage>
</organism>
<comment type="caution">
    <text evidence="1">The sequence shown here is derived from an EMBL/GenBank/DDBJ whole genome shotgun (WGS) entry which is preliminary data.</text>
</comment>
<sequence>MSQLLVAQKSVNHLVFVEGNTVVTDSLTIAKVFDKRHADVI</sequence>
<dbReference type="EMBL" id="AHCJ01000090">
    <property type="protein sequence ID" value="EOQ57600.1"/>
    <property type="molecule type" value="Genomic_DNA"/>
</dbReference>
<reference evidence="1 2" key="1">
    <citation type="submission" date="2013-01" db="EMBL/GenBank/DDBJ databases">
        <title>The Genome Sequence of Bacillus cereus TIAC219.</title>
        <authorList>
            <consortium name="The Broad Institute Genome Sequencing Platform"/>
            <consortium name="The Broad Institute Genome Sequencing Center for Infectious Disease"/>
            <person name="Feldgarden M."/>
            <person name="Van der Auwera G.A."/>
            <person name="Mahillon J."/>
            <person name="Duprez V."/>
            <person name="Timmery S."/>
            <person name="Mattelet C."/>
            <person name="Dierick K."/>
            <person name="Sun M."/>
            <person name="Yu Z."/>
            <person name="Zhu L."/>
            <person name="Hu X."/>
            <person name="Shank E.B."/>
            <person name="Swiecicka I."/>
            <person name="Hansen B.M."/>
            <person name="Andrup L."/>
            <person name="Walker B."/>
            <person name="Young S.K."/>
            <person name="Zeng Q."/>
            <person name="Gargeya S."/>
            <person name="Fitzgerald M."/>
            <person name="Haas B."/>
            <person name="Abouelleil A."/>
            <person name="Alvarado L."/>
            <person name="Arachchi H.M."/>
            <person name="Berlin A.M."/>
            <person name="Chapman S.B."/>
            <person name="Dewar J."/>
            <person name="Goldberg J."/>
            <person name="Griggs A."/>
            <person name="Gujja S."/>
            <person name="Hansen M."/>
            <person name="Howarth C."/>
            <person name="Imamovic A."/>
            <person name="Larimer J."/>
            <person name="McCowan C."/>
            <person name="Murphy C."/>
            <person name="Neiman D."/>
            <person name="Pearson M."/>
            <person name="Priest M."/>
            <person name="Roberts A."/>
            <person name="Saif S."/>
            <person name="Shea T."/>
            <person name="Sisk P."/>
            <person name="Sykes S."/>
            <person name="Wortman J."/>
            <person name="Nusbaum C."/>
            <person name="Birren B."/>
        </authorList>
    </citation>
    <scope>NUCLEOTIDE SEQUENCE [LARGE SCALE GENOMIC DNA]</scope>
    <source>
        <strain evidence="1 2">TIAC219</strain>
    </source>
</reference>
<evidence type="ECO:0008006" key="3">
    <source>
        <dbReference type="Google" id="ProtNLM"/>
    </source>
</evidence>
<dbReference type="AlphaFoldDB" id="A0ABC9SQ46"/>
<proteinExistence type="predicted"/>
<dbReference type="RefSeq" id="WP_002084058.1">
    <property type="nucleotide sequence ID" value="NZ_KB976016.1"/>
</dbReference>
<accession>A0ABC9SQ46</accession>
<evidence type="ECO:0000313" key="1">
    <source>
        <dbReference type="EMBL" id="EOQ57600.1"/>
    </source>
</evidence>
<dbReference type="Proteomes" id="UP000014060">
    <property type="component" value="Unassembled WGS sequence"/>
</dbReference>